<proteinExistence type="predicted"/>
<reference evidence="2" key="1">
    <citation type="submission" date="2020-03" db="EMBL/GenBank/DDBJ databases">
        <title>The deep terrestrial virosphere.</title>
        <authorList>
            <person name="Holmfeldt K."/>
            <person name="Nilsson E."/>
            <person name="Simone D."/>
            <person name="Lopez-Fernandez M."/>
            <person name="Wu X."/>
            <person name="de Brujin I."/>
            <person name="Lundin D."/>
            <person name="Andersson A."/>
            <person name="Bertilsson S."/>
            <person name="Dopson M."/>
        </authorList>
    </citation>
    <scope>NUCLEOTIDE SEQUENCE</scope>
    <source>
        <strain evidence="2">MM415B02488</strain>
    </source>
</reference>
<accession>A0A6M3L6F0</accession>
<gene>
    <name evidence="2" type="ORF">MM415B02488_0007</name>
</gene>
<evidence type="ECO:0000313" key="2">
    <source>
        <dbReference type="EMBL" id="QJA89869.1"/>
    </source>
</evidence>
<dbReference type="SUPFAM" id="SSF52309">
    <property type="entry name" value="N-(deoxy)ribosyltransferase-like"/>
    <property type="match status" value="1"/>
</dbReference>
<dbReference type="EMBL" id="MT142874">
    <property type="protein sequence ID" value="QJA89869.1"/>
    <property type="molecule type" value="Genomic_DNA"/>
</dbReference>
<dbReference type="Gene3D" id="3.40.50.10400">
    <property type="entry name" value="Hypothetical protein PA1492"/>
    <property type="match status" value="1"/>
</dbReference>
<feature type="domain" description="DUF1937" evidence="1">
    <location>
        <begin position="2"/>
        <end position="102"/>
    </location>
</feature>
<name>A0A6M3L6F0_9ZZZZ</name>
<dbReference type="AlphaFoldDB" id="A0A6M3L6F0"/>
<organism evidence="2">
    <name type="scientific">viral metagenome</name>
    <dbReference type="NCBI Taxonomy" id="1070528"/>
    <lineage>
        <taxon>unclassified sequences</taxon>
        <taxon>metagenomes</taxon>
        <taxon>organismal metagenomes</taxon>
    </lineage>
</organism>
<evidence type="ECO:0000259" key="1">
    <source>
        <dbReference type="Pfam" id="PF09152"/>
    </source>
</evidence>
<dbReference type="InterPro" id="IPR015235">
    <property type="entry name" value="DUF1937"/>
</dbReference>
<sequence length="105" mass="12528">MIYLACPYSHDDKRVRIYRFNEVNKVASELMYLGEMVFSPISHSHPIAEAGGLPLDFDYWKTFDEWFIRRCDRIVVLKLPGWRESKGVKREIEIARNFGKDIEWM</sequence>
<dbReference type="Pfam" id="PF09152">
    <property type="entry name" value="DUF1937"/>
    <property type="match status" value="1"/>
</dbReference>
<protein>
    <recommendedName>
        <fullName evidence="1">DUF1937 domain-containing protein</fullName>
    </recommendedName>
</protein>